<dbReference type="InterPro" id="IPR051210">
    <property type="entry name" value="Ub_ligase/GEF_domain"/>
</dbReference>
<dbReference type="InterPro" id="IPR000408">
    <property type="entry name" value="Reg_chr_condens"/>
</dbReference>
<organism evidence="4 5">
    <name type="scientific">Blepharisma stoltei</name>
    <dbReference type="NCBI Taxonomy" id="1481888"/>
    <lineage>
        <taxon>Eukaryota</taxon>
        <taxon>Sar</taxon>
        <taxon>Alveolata</taxon>
        <taxon>Ciliophora</taxon>
        <taxon>Postciliodesmatophora</taxon>
        <taxon>Heterotrichea</taxon>
        <taxon>Heterotrichida</taxon>
        <taxon>Blepharismidae</taxon>
        <taxon>Blepharisma</taxon>
    </lineage>
</organism>
<feature type="repeat" description="RCC1" evidence="2">
    <location>
        <begin position="231"/>
        <end position="327"/>
    </location>
</feature>
<dbReference type="PRINTS" id="PR00633">
    <property type="entry name" value="RCCNDNSATION"/>
</dbReference>
<feature type="compositionally biased region" description="Polar residues" evidence="3">
    <location>
        <begin position="20"/>
        <end position="29"/>
    </location>
</feature>
<accession>A0AAU9JNM7</accession>
<keyword evidence="5" id="KW-1185">Reference proteome</keyword>
<evidence type="ECO:0000256" key="1">
    <source>
        <dbReference type="ARBA" id="ARBA00022737"/>
    </source>
</evidence>
<dbReference type="Proteomes" id="UP001162131">
    <property type="component" value="Unassembled WGS sequence"/>
</dbReference>
<feature type="compositionally biased region" description="Basic residues" evidence="3">
    <location>
        <begin position="1"/>
        <end position="13"/>
    </location>
</feature>
<dbReference type="Gene3D" id="2.130.10.30">
    <property type="entry name" value="Regulator of chromosome condensation 1/beta-lactamase-inhibitor protein II"/>
    <property type="match status" value="2"/>
</dbReference>
<protein>
    <submittedName>
        <fullName evidence="4">Uncharacterized protein</fullName>
    </submittedName>
</protein>
<dbReference type="PROSITE" id="PS50012">
    <property type="entry name" value="RCC1_3"/>
    <property type="match status" value="5"/>
</dbReference>
<evidence type="ECO:0000256" key="2">
    <source>
        <dbReference type="PROSITE-ProRule" id="PRU00235"/>
    </source>
</evidence>
<evidence type="ECO:0000313" key="4">
    <source>
        <dbReference type="EMBL" id="CAG9325085.1"/>
    </source>
</evidence>
<evidence type="ECO:0000313" key="5">
    <source>
        <dbReference type="Proteomes" id="UP001162131"/>
    </source>
</evidence>
<sequence>MEQPKKANRRILSHKASEVSKPSSRSHANSEFIPRYKEITPEEMGISFSKEKLLLSGIGSPDHYIITLESEQSLNLSITSRNKIPIRIIPDKISLSKKSRTADIMVFSDLNSNLEVEILHIRDETKESVTKKAFILGTQGIELRTNGSDEHYQLSHKNSSERFQLMLESALEGIEFAPKISQTLRPTPEVVMDNFEILCLKGDSDECYPDYPFWVDIAAGDLHGLACTEDGRLYSWGTGPFGQLGVPPETFVNLQKEIISVNVKKFWLNKLQDVKMLDTQPPNLKEYLEKDIIPYIPVSPKPIHVNFPSVVDAVACGCYHSMILSEGHVYTFGLGEGGRLGLGHENSVHTPTLVSLTKKCIKITAGYNTSFFLLENREVWSCGDHSQGANGHDGNILIPTIIPFIKNAHQISSAHTHSGIVTLDGTAILFGCNSDHKLGGESPHTYETVGGEKIRGVYCGGRHTCILTENLDVYAWGYNTSGQLGLSSTMFHTMTDPVKVEYLSGRGVVKLVLGWEHSIAITVDGLLYCWGSNMKGQLAIGTMAKEFKRVGLPRLIDHLLGCPVTSIAAGRYTSVFLTAESHPERQTNMFNHWKKALLCEERHMQELANYRFSLLIRDLKRDQLVKKVQSERDKEFSKAAISEREQASVFKPKKPRNNEKYPPESYYSFWDEECHNVETFEDRKVYKFPNPKYYKQERKHTVTVFNGPKKQKSERPKSSDNIDLRDIVAVASNEGAQLDPRLMVSNRDSLESPPERPVYYERIEYKPLYSYGPSLLYPNLFYPYDLVPNPMMLAPSNTK</sequence>
<keyword evidence="1" id="KW-0677">Repeat</keyword>
<evidence type="ECO:0000256" key="3">
    <source>
        <dbReference type="SAM" id="MobiDB-lite"/>
    </source>
</evidence>
<dbReference type="PANTHER" id="PTHR22870">
    <property type="entry name" value="REGULATOR OF CHROMOSOME CONDENSATION"/>
    <property type="match status" value="1"/>
</dbReference>
<comment type="caution">
    <text evidence="4">The sequence shown here is derived from an EMBL/GenBank/DDBJ whole genome shotgun (WGS) entry which is preliminary data.</text>
</comment>
<reference evidence="4" key="1">
    <citation type="submission" date="2021-09" db="EMBL/GenBank/DDBJ databases">
        <authorList>
            <consortium name="AG Swart"/>
            <person name="Singh M."/>
            <person name="Singh A."/>
            <person name="Seah K."/>
            <person name="Emmerich C."/>
        </authorList>
    </citation>
    <scope>NUCLEOTIDE SEQUENCE</scope>
    <source>
        <strain evidence="4">ATCC30299</strain>
    </source>
</reference>
<name>A0AAU9JNM7_9CILI</name>
<feature type="repeat" description="RCC1" evidence="2">
    <location>
        <begin position="471"/>
        <end position="524"/>
    </location>
</feature>
<dbReference type="Pfam" id="PF13540">
    <property type="entry name" value="RCC1_2"/>
    <property type="match status" value="1"/>
</dbReference>
<dbReference type="PANTHER" id="PTHR22870:SF408">
    <property type="entry name" value="OS09G0560450 PROTEIN"/>
    <property type="match status" value="1"/>
</dbReference>
<feature type="repeat" description="RCC1" evidence="2">
    <location>
        <begin position="425"/>
        <end position="470"/>
    </location>
</feature>
<dbReference type="SUPFAM" id="SSF50985">
    <property type="entry name" value="RCC1/BLIP-II"/>
    <property type="match status" value="2"/>
</dbReference>
<gene>
    <name evidence="4" type="ORF">BSTOLATCC_MIC37831</name>
</gene>
<feature type="repeat" description="RCC1" evidence="2">
    <location>
        <begin position="327"/>
        <end position="376"/>
    </location>
</feature>
<feature type="repeat" description="RCC1" evidence="2">
    <location>
        <begin position="525"/>
        <end position="580"/>
    </location>
</feature>
<proteinExistence type="predicted"/>
<feature type="region of interest" description="Disordered" evidence="3">
    <location>
        <begin position="1"/>
        <end position="31"/>
    </location>
</feature>
<dbReference type="EMBL" id="CAJZBQ010000037">
    <property type="protein sequence ID" value="CAG9325085.1"/>
    <property type="molecule type" value="Genomic_DNA"/>
</dbReference>
<dbReference type="Pfam" id="PF00415">
    <property type="entry name" value="RCC1"/>
    <property type="match status" value="3"/>
</dbReference>
<dbReference type="InterPro" id="IPR009091">
    <property type="entry name" value="RCC1/BLIP-II"/>
</dbReference>
<dbReference type="AlphaFoldDB" id="A0AAU9JNM7"/>